<dbReference type="EMBL" id="DXHX01000159">
    <property type="protein sequence ID" value="HIV75598.1"/>
    <property type="molecule type" value="Genomic_DNA"/>
</dbReference>
<keyword evidence="4" id="KW-0720">Serine protease</keyword>
<evidence type="ECO:0000313" key="7">
    <source>
        <dbReference type="Proteomes" id="UP000823937"/>
    </source>
</evidence>
<dbReference type="GO" id="GO:0008236">
    <property type="term" value="F:serine-type peptidase activity"/>
    <property type="evidence" value="ECO:0007669"/>
    <property type="project" value="UniProtKB-KW"/>
</dbReference>
<dbReference type="SUPFAM" id="SSF52096">
    <property type="entry name" value="ClpP/crotonase"/>
    <property type="match status" value="1"/>
</dbReference>
<dbReference type="InterPro" id="IPR002142">
    <property type="entry name" value="Peptidase_S49"/>
</dbReference>
<evidence type="ECO:0000259" key="5">
    <source>
        <dbReference type="Pfam" id="PF01343"/>
    </source>
</evidence>
<evidence type="ECO:0000313" key="6">
    <source>
        <dbReference type="EMBL" id="HIV75598.1"/>
    </source>
</evidence>
<reference evidence="6" key="2">
    <citation type="submission" date="2021-04" db="EMBL/GenBank/DDBJ databases">
        <authorList>
            <person name="Gilroy R."/>
        </authorList>
    </citation>
    <scope>NUCLEOTIDE SEQUENCE</scope>
    <source>
        <strain evidence="6">CHK169-2315</strain>
    </source>
</reference>
<evidence type="ECO:0000256" key="1">
    <source>
        <dbReference type="ARBA" id="ARBA00008683"/>
    </source>
</evidence>
<comment type="similarity">
    <text evidence="1">Belongs to the peptidase S49 family.</text>
</comment>
<evidence type="ECO:0000256" key="4">
    <source>
        <dbReference type="ARBA" id="ARBA00022825"/>
    </source>
</evidence>
<evidence type="ECO:0000256" key="3">
    <source>
        <dbReference type="ARBA" id="ARBA00022801"/>
    </source>
</evidence>
<name>A0A9D1TL94_9BACI</name>
<dbReference type="PANTHER" id="PTHR42987">
    <property type="entry name" value="PEPTIDASE S49"/>
    <property type="match status" value="1"/>
</dbReference>
<protein>
    <submittedName>
        <fullName evidence="6">Signal peptide peptidase SppA</fullName>
    </submittedName>
</protein>
<dbReference type="Pfam" id="PF01343">
    <property type="entry name" value="Peptidase_S49"/>
    <property type="match status" value="1"/>
</dbReference>
<sequence>MNKKRWIALIVVVSLFIVSIGVQFNTSIVRISQNDLFSMSDPTYDEVIIEDGDWDERIAVLQLNGVIMEDVVPPHIGQGYSHYRMLKTIELAAEDDSIKAVLLQIDSPGGAVGPTAEIHESLLALQEEYDKPFYVTMGETAASGGYYAAAPADKIFATPSTITGSIGVIMESMNYAGLAEKYGITFNTIKSGKHKDIMSPSREMTKEEEEILQSMIDEMYDEFVQVIVDGRQMTEKKVREIGDGRVYTGNQAKKVGLVDEVGTFNDALEDLQKTYGLENAQVIQYNQKANMFSYFVMEAKNKLQQTDSEIETVMHLIRQSDKPQAMYLY</sequence>
<dbReference type="InterPro" id="IPR029045">
    <property type="entry name" value="ClpP/crotonase-like_dom_sf"/>
</dbReference>
<evidence type="ECO:0000256" key="2">
    <source>
        <dbReference type="ARBA" id="ARBA00022670"/>
    </source>
</evidence>
<dbReference type="AlphaFoldDB" id="A0A9D1TL94"/>
<dbReference type="Proteomes" id="UP000823937">
    <property type="component" value="Unassembled WGS sequence"/>
</dbReference>
<keyword evidence="2" id="KW-0645">Protease</keyword>
<dbReference type="InterPro" id="IPR047272">
    <property type="entry name" value="S49_SppA_C"/>
</dbReference>
<dbReference type="Gene3D" id="3.90.226.10">
    <property type="entry name" value="2-enoyl-CoA Hydratase, Chain A, domain 1"/>
    <property type="match status" value="2"/>
</dbReference>
<keyword evidence="3" id="KW-0378">Hydrolase</keyword>
<dbReference type="PANTHER" id="PTHR42987:SF7">
    <property type="entry name" value="SIGNAL PEPTIDE PEPTIDASE SPPA-RELATED"/>
    <property type="match status" value="1"/>
</dbReference>
<accession>A0A9D1TL94</accession>
<reference evidence="6" key="1">
    <citation type="journal article" date="2021" name="PeerJ">
        <title>Extensive microbial diversity within the chicken gut microbiome revealed by metagenomics and culture.</title>
        <authorList>
            <person name="Gilroy R."/>
            <person name="Ravi A."/>
            <person name="Getino M."/>
            <person name="Pursley I."/>
            <person name="Horton D.L."/>
            <person name="Alikhan N.F."/>
            <person name="Baker D."/>
            <person name="Gharbi K."/>
            <person name="Hall N."/>
            <person name="Watson M."/>
            <person name="Adriaenssens E.M."/>
            <person name="Foster-Nyarko E."/>
            <person name="Jarju S."/>
            <person name="Secka A."/>
            <person name="Antonio M."/>
            <person name="Oren A."/>
            <person name="Chaudhuri R.R."/>
            <person name="La Ragione R."/>
            <person name="Hildebrand F."/>
            <person name="Pallen M.J."/>
        </authorList>
    </citation>
    <scope>NUCLEOTIDE SEQUENCE</scope>
    <source>
        <strain evidence="6">CHK169-2315</strain>
    </source>
</reference>
<dbReference type="GO" id="GO:0006508">
    <property type="term" value="P:proteolysis"/>
    <property type="evidence" value="ECO:0007669"/>
    <property type="project" value="UniProtKB-KW"/>
</dbReference>
<dbReference type="InterPro" id="IPR004635">
    <property type="entry name" value="Pept_S49_SppA"/>
</dbReference>
<dbReference type="NCBIfam" id="TIGR00706">
    <property type="entry name" value="SppA_dom"/>
    <property type="match status" value="1"/>
</dbReference>
<feature type="domain" description="Peptidase S49" evidence="5">
    <location>
        <begin position="129"/>
        <end position="276"/>
    </location>
</feature>
<organism evidence="6 7">
    <name type="scientific">Candidatus Pseudogracilibacillus intestinigallinarum</name>
    <dbReference type="NCBI Taxonomy" id="2838742"/>
    <lineage>
        <taxon>Bacteria</taxon>
        <taxon>Bacillati</taxon>
        <taxon>Bacillota</taxon>
        <taxon>Bacilli</taxon>
        <taxon>Bacillales</taxon>
        <taxon>Bacillaceae</taxon>
        <taxon>Pseudogracilibacillus</taxon>
    </lineage>
</organism>
<comment type="caution">
    <text evidence="6">The sequence shown here is derived from an EMBL/GenBank/DDBJ whole genome shotgun (WGS) entry which is preliminary data.</text>
</comment>
<proteinExistence type="inferred from homology"/>
<dbReference type="CDD" id="cd07023">
    <property type="entry name" value="S49_Sppa_N_C"/>
    <property type="match status" value="1"/>
</dbReference>
<gene>
    <name evidence="6" type="primary">sppA</name>
    <name evidence="6" type="ORF">H9895_11035</name>
</gene>